<dbReference type="NCBIfam" id="NF040941">
    <property type="entry name" value="GGGWT_bact"/>
    <property type="match status" value="1"/>
</dbReference>
<feature type="region of interest" description="Disordered" evidence="1">
    <location>
        <begin position="46"/>
        <end position="82"/>
    </location>
</feature>
<keyword evidence="2" id="KW-0472">Membrane</keyword>
<name>A0A914X9F3_9BILA</name>
<dbReference type="InterPro" id="IPR036056">
    <property type="entry name" value="Fibrinogen-like_C"/>
</dbReference>
<dbReference type="AlphaFoldDB" id="A0A914X9F3"/>
<dbReference type="PROSITE" id="PS51406">
    <property type="entry name" value="FIBRINOGEN_C_2"/>
    <property type="match status" value="1"/>
</dbReference>
<dbReference type="InterPro" id="IPR002181">
    <property type="entry name" value="Fibrinogen_a/b/g_C_dom"/>
</dbReference>
<evidence type="ECO:0000313" key="5">
    <source>
        <dbReference type="WBParaSite" id="PSAMB.scaffold7379size7746.g29999.t1"/>
    </source>
</evidence>
<dbReference type="InterPro" id="IPR050373">
    <property type="entry name" value="Fibrinogen_C-term_domain"/>
</dbReference>
<evidence type="ECO:0000256" key="2">
    <source>
        <dbReference type="SAM" id="Phobius"/>
    </source>
</evidence>
<dbReference type="Gene3D" id="3.90.215.10">
    <property type="entry name" value="Gamma Fibrinogen, chain A, domain 1"/>
    <property type="match status" value="1"/>
</dbReference>
<dbReference type="InterPro" id="IPR014716">
    <property type="entry name" value="Fibrinogen_a/b/g_C_1"/>
</dbReference>
<accession>A0A914X9F3</accession>
<keyword evidence="2" id="KW-0812">Transmembrane</keyword>
<dbReference type="PANTHER" id="PTHR19143">
    <property type="entry name" value="FIBRINOGEN/TENASCIN/ANGIOPOEITIN"/>
    <property type="match status" value="1"/>
</dbReference>
<dbReference type="SUPFAM" id="SSF56496">
    <property type="entry name" value="Fibrinogen C-terminal domain-like"/>
    <property type="match status" value="1"/>
</dbReference>
<dbReference type="SMART" id="SM00186">
    <property type="entry name" value="FBG"/>
    <property type="match status" value="1"/>
</dbReference>
<organism evidence="4 5">
    <name type="scientific">Plectus sambesii</name>
    <dbReference type="NCBI Taxonomy" id="2011161"/>
    <lineage>
        <taxon>Eukaryota</taxon>
        <taxon>Metazoa</taxon>
        <taxon>Ecdysozoa</taxon>
        <taxon>Nematoda</taxon>
        <taxon>Chromadorea</taxon>
        <taxon>Plectida</taxon>
        <taxon>Plectina</taxon>
        <taxon>Plectoidea</taxon>
        <taxon>Plectidae</taxon>
        <taxon>Plectus</taxon>
    </lineage>
</organism>
<keyword evidence="4" id="KW-1185">Reference proteome</keyword>
<evidence type="ECO:0000256" key="1">
    <source>
        <dbReference type="SAM" id="MobiDB-lite"/>
    </source>
</evidence>
<dbReference type="Pfam" id="PF00147">
    <property type="entry name" value="Fibrinogen_C"/>
    <property type="match status" value="1"/>
</dbReference>
<evidence type="ECO:0000259" key="3">
    <source>
        <dbReference type="PROSITE" id="PS51406"/>
    </source>
</evidence>
<proteinExistence type="predicted"/>
<dbReference type="Proteomes" id="UP000887566">
    <property type="component" value="Unplaced"/>
</dbReference>
<dbReference type="WBParaSite" id="PSAMB.scaffold7379size7746.g29999.t1">
    <property type="protein sequence ID" value="PSAMB.scaffold7379size7746.g29999.t1"/>
    <property type="gene ID" value="PSAMB.scaffold7379size7746.g29999"/>
</dbReference>
<dbReference type="GO" id="GO:0005615">
    <property type="term" value="C:extracellular space"/>
    <property type="evidence" value="ECO:0007669"/>
    <property type="project" value="TreeGrafter"/>
</dbReference>
<evidence type="ECO:0000313" key="4">
    <source>
        <dbReference type="Proteomes" id="UP000887566"/>
    </source>
</evidence>
<dbReference type="PANTHER" id="PTHR19143:SF327">
    <property type="entry name" value="FI21813P1-RELATED"/>
    <property type="match status" value="1"/>
</dbReference>
<reference evidence="5" key="1">
    <citation type="submission" date="2022-11" db="UniProtKB">
        <authorList>
            <consortium name="WormBaseParasite"/>
        </authorList>
    </citation>
    <scope>IDENTIFICATION</scope>
</reference>
<keyword evidence="2" id="KW-1133">Transmembrane helix</keyword>
<feature type="transmembrane region" description="Helical" evidence="2">
    <location>
        <begin position="99"/>
        <end position="122"/>
    </location>
</feature>
<sequence length="525" mass="60429">MKVLCNSDPYLRPPLKQCKRNIIKNLKEACPTLALRLEVPDALEESDRNKKDYEASSMKIQQRKDAPLPQPTANDDTDNPALMTKKQWDSMTKKYRRNIILICAILIFMFAAISAAVIILTMKNRSVGPQDDNSIGISTVISTDGSTTSVSREEYYRLFYSHYHFYPGIRNSYLSKCQYNFSFDNNDQSAETDNNFHRNAKYTEIDNDFCRNVKYTEIDNYFHRYINNTETDNDFHRNVSYTKTNNDFHRNAKFFQTDNNFHNTSQQSITSTILPPTTVPSMTTTSATVPSNMTDCKDWFDHGVHTDGIYSVNPDGKASFDVFCDMTTDGGGWTVFQKRINEDLSFYDKNWTDYKVGFDNGLENNLWLGNDRIHVLTYRDINVELRIDFWFDRSIGQYSSGNPNGYWWEKHTNFFIDDEAHAYTLHLSQDYGGNATNDNTYGISSSIGSKFATNDVPNGAPLSCRSGSQLGGWWMGSRYCVYAAPNGKYVPLDFNSPGGGFFWMSDFQTNIIPRWFRMMMRSLVR</sequence>
<protein>
    <submittedName>
        <fullName evidence="5">Fibrinogen C-terminal domain-containing protein</fullName>
    </submittedName>
</protein>
<feature type="domain" description="Fibrinogen C-terminal" evidence="3">
    <location>
        <begin position="287"/>
        <end position="524"/>
    </location>
</feature>